<dbReference type="SUPFAM" id="SSF53098">
    <property type="entry name" value="Ribonuclease H-like"/>
    <property type="match status" value="1"/>
</dbReference>
<evidence type="ECO:0000313" key="2">
    <source>
        <dbReference type="EMBL" id="ROJ25411.1"/>
    </source>
</evidence>
<dbReference type="Pfam" id="PF05699">
    <property type="entry name" value="Dimer_Tnp_hAT"/>
    <property type="match status" value="1"/>
</dbReference>
<dbReference type="EMBL" id="RJVU01063374">
    <property type="protein sequence ID" value="ROJ25411.1"/>
    <property type="molecule type" value="Genomic_DNA"/>
</dbReference>
<feature type="domain" description="HAT C-terminal dimerisation" evidence="1">
    <location>
        <begin position="208"/>
        <end position="265"/>
    </location>
</feature>
<dbReference type="PANTHER" id="PTHR45913">
    <property type="entry name" value="EPM2A-INTERACTING PROTEIN 1"/>
    <property type="match status" value="1"/>
</dbReference>
<gene>
    <name evidence="2" type="ORF">DPX16_3576</name>
</gene>
<evidence type="ECO:0000259" key="1">
    <source>
        <dbReference type="Pfam" id="PF05699"/>
    </source>
</evidence>
<dbReference type="AlphaFoldDB" id="A0A3N0XRU2"/>
<sequence>MDKTMKIINFIRGNTSTQHRLIRKFVQESEASHDDLLLHNDVRWLSKGKALERFVELRDQVVDFLMQSQSKAAVDHLRIIQDTEYMCNVAFLTDIFSHLNVLNLQLQGKEKTVVNMVEKLDAFGNKLDLFHEDLLSGGCYTLAHLRQWVTARDVIGFVHDPFTISPDGEFSANVRKVMPLDEAAIQSELIDIQAAGDMKAALRGSESLSTFWVACPQEYKTLKTLAMYVLTMFGSTYTCEAAFSKMNSIKTHERNRLSNQSLEDCFRISLTAVKPDVKKMVSEGKCNFSH</sequence>
<dbReference type="OrthoDB" id="8865791at2759"/>
<dbReference type="InterPro" id="IPR012337">
    <property type="entry name" value="RNaseH-like_sf"/>
</dbReference>
<comment type="caution">
    <text evidence="2">The sequence shown here is derived from an EMBL/GenBank/DDBJ whole genome shotgun (WGS) entry which is preliminary data.</text>
</comment>
<name>A0A3N0XRU2_ANAGA</name>
<dbReference type="PANTHER" id="PTHR45913:SF21">
    <property type="entry name" value="DUF4371 DOMAIN-CONTAINING PROTEIN"/>
    <property type="match status" value="1"/>
</dbReference>
<accession>A0A3N0XRU2</accession>
<protein>
    <submittedName>
        <fullName evidence="2">SCAN domain-containing protein 3</fullName>
    </submittedName>
</protein>
<organism evidence="2 3">
    <name type="scientific">Anabarilius grahami</name>
    <name type="common">Kanglang fish</name>
    <name type="synonym">Barilius grahami</name>
    <dbReference type="NCBI Taxonomy" id="495550"/>
    <lineage>
        <taxon>Eukaryota</taxon>
        <taxon>Metazoa</taxon>
        <taxon>Chordata</taxon>
        <taxon>Craniata</taxon>
        <taxon>Vertebrata</taxon>
        <taxon>Euteleostomi</taxon>
        <taxon>Actinopterygii</taxon>
        <taxon>Neopterygii</taxon>
        <taxon>Teleostei</taxon>
        <taxon>Ostariophysi</taxon>
        <taxon>Cypriniformes</taxon>
        <taxon>Xenocyprididae</taxon>
        <taxon>Xenocypridinae</taxon>
        <taxon>Xenocypridinae incertae sedis</taxon>
        <taxon>Anabarilius</taxon>
    </lineage>
</organism>
<dbReference type="Proteomes" id="UP000281406">
    <property type="component" value="Unassembled WGS sequence"/>
</dbReference>
<reference evidence="2 3" key="1">
    <citation type="submission" date="2018-10" db="EMBL/GenBank/DDBJ databases">
        <title>Genome assembly for a Yunnan-Guizhou Plateau 3E fish, Anabarilius grahami (Regan), and its evolutionary and genetic applications.</title>
        <authorList>
            <person name="Jiang W."/>
        </authorList>
    </citation>
    <scope>NUCLEOTIDE SEQUENCE [LARGE SCALE GENOMIC DNA]</scope>
    <source>
        <strain evidence="2">AG-KIZ</strain>
        <tissue evidence="2">Muscle</tissue>
    </source>
</reference>
<dbReference type="GO" id="GO:0046983">
    <property type="term" value="F:protein dimerization activity"/>
    <property type="evidence" value="ECO:0007669"/>
    <property type="project" value="InterPro"/>
</dbReference>
<proteinExistence type="predicted"/>
<dbReference type="InterPro" id="IPR008906">
    <property type="entry name" value="HATC_C_dom"/>
</dbReference>
<evidence type="ECO:0000313" key="3">
    <source>
        <dbReference type="Proteomes" id="UP000281406"/>
    </source>
</evidence>
<keyword evidence="3" id="KW-1185">Reference proteome</keyword>